<feature type="chain" id="PRO_5039267704" evidence="1">
    <location>
        <begin position="29"/>
        <end position="390"/>
    </location>
</feature>
<dbReference type="AlphaFoldDB" id="A0A7X0SQ30"/>
<feature type="signal peptide" evidence="1">
    <location>
        <begin position="1"/>
        <end position="28"/>
    </location>
</feature>
<accession>A0A7X0SQ30</accession>
<proteinExistence type="predicted"/>
<dbReference type="InterPro" id="IPR025275">
    <property type="entry name" value="DUF4015"/>
</dbReference>
<protein>
    <submittedName>
        <fullName evidence="3">GTP-binding protein</fullName>
    </submittedName>
</protein>
<evidence type="ECO:0000313" key="4">
    <source>
        <dbReference type="Proteomes" id="UP000564644"/>
    </source>
</evidence>
<dbReference type="RefSeq" id="WP_185131656.1">
    <property type="nucleotide sequence ID" value="NZ_JACJVO010000031.1"/>
</dbReference>
<organism evidence="3 4">
    <name type="scientific">Cohnella zeiphila</name>
    <dbReference type="NCBI Taxonomy" id="2761120"/>
    <lineage>
        <taxon>Bacteria</taxon>
        <taxon>Bacillati</taxon>
        <taxon>Bacillota</taxon>
        <taxon>Bacilli</taxon>
        <taxon>Bacillales</taxon>
        <taxon>Paenibacillaceae</taxon>
        <taxon>Cohnella</taxon>
    </lineage>
</organism>
<dbReference type="Gene3D" id="3.20.20.80">
    <property type="entry name" value="Glycosidases"/>
    <property type="match status" value="1"/>
</dbReference>
<comment type="caution">
    <text evidence="3">The sequence shown here is derived from an EMBL/GenBank/DDBJ whole genome shotgun (WGS) entry which is preliminary data.</text>
</comment>
<keyword evidence="4" id="KW-1185">Reference proteome</keyword>
<dbReference type="Pfam" id="PF13200">
    <property type="entry name" value="DUF4015"/>
    <property type="match status" value="1"/>
</dbReference>
<feature type="domain" description="DUF4015" evidence="2">
    <location>
        <begin position="73"/>
        <end position="387"/>
    </location>
</feature>
<dbReference type="SUPFAM" id="SSF51445">
    <property type="entry name" value="(Trans)glycosidases"/>
    <property type="match status" value="1"/>
</dbReference>
<evidence type="ECO:0000259" key="2">
    <source>
        <dbReference type="Pfam" id="PF13200"/>
    </source>
</evidence>
<reference evidence="3 4" key="1">
    <citation type="submission" date="2020-08" db="EMBL/GenBank/DDBJ databases">
        <title>Cohnella phylogeny.</title>
        <authorList>
            <person name="Dunlap C."/>
        </authorList>
    </citation>
    <scope>NUCLEOTIDE SEQUENCE [LARGE SCALE GENOMIC DNA]</scope>
    <source>
        <strain evidence="3 4">CBP 2801</strain>
    </source>
</reference>
<evidence type="ECO:0000313" key="3">
    <source>
        <dbReference type="EMBL" id="MBB6734011.1"/>
    </source>
</evidence>
<dbReference type="Proteomes" id="UP000564644">
    <property type="component" value="Unassembled WGS sequence"/>
</dbReference>
<sequence>MNAGRYGIFFRCFAVPFLILVLATTSPAGCASTADDLALKLSSSGKNAVRPTAAAETEFRPTALRRPGGPIRGIYVSAGVAGSRRMDALIRLVKETELNAMVIDVNGPILLPAVSSSGTIVRRARATESFRRLVDQLKKQNIYLIARVVTFKEPRFARAAPQLTMHRRDGRIWRDAKGYAWMEPFRKEAWAYPIALGEEAARIGFDEVQFDYVRFPENQARVDREVAYRNPERWSRNEAIGKFLQKATARIHRDGAIVSADVFGMVATTRSDMGIGQSWAKVASAVDVISPMVYPSHYADGTWGIRDPDLKPGPIVAHALHDAGRQNRQLRSGGRSAAEVRPWLQSFTASWVHPHQRYGSAQIRQQIEAARREGMTSYLLWNASCRYPNF</sequence>
<evidence type="ECO:0000256" key="1">
    <source>
        <dbReference type="SAM" id="SignalP"/>
    </source>
</evidence>
<dbReference type="InterPro" id="IPR017853">
    <property type="entry name" value="GH"/>
</dbReference>
<gene>
    <name evidence="3" type="ORF">H7C18_24115</name>
</gene>
<dbReference type="EMBL" id="JACJVO010000031">
    <property type="protein sequence ID" value="MBB6734011.1"/>
    <property type="molecule type" value="Genomic_DNA"/>
</dbReference>
<name>A0A7X0SQ30_9BACL</name>
<keyword evidence="1" id="KW-0732">Signal</keyword>